<dbReference type="SMART" id="SM00731">
    <property type="entry name" value="SprT"/>
    <property type="match status" value="1"/>
</dbReference>
<feature type="region of interest" description="Disordered" evidence="1">
    <location>
        <begin position="1"/>
        <end position="37"/>
    </location>
</feature>
<feature type="compositionally biased region" description="Acidic residues" evidence="1">
    <location>
        <begin position="124"/>
        <end position="137"/>
    </location>
</feature>
<reference evidence="3 4" key="1">
    <citation type="journal article" date="2015" name="Environ. Microbiol.">
        <title>Metagenome sequence of Elaphomyces granulatus from sporocarp tissue reveals Ascomycota ectomycorrhizal fingerprints of genome expansion and a Proteobacteria-rich microbiome.</title>
        <authorList>
            <person name="Quandt C.A."/>
            <person name="Kohler A."/>
            <person name="Hesse C.N."/>
            <person name="Sharpton T.J."/>
            <person name="Martin F."/>
            <person name="Spatafora J.W."/>
        </authorList>
    </citation>
    <scope>NUCLEOTIDE SEQUENCE [LARGE SCALE GENOMIC DNA]</scope>
    <source>
        <strain evidence="3 4">OSC145934</strain>
    </source>
</reference>
<comment type="caution">
    <text evidence="3">The sequence shown here is derived from an EMBL/GenBank/DDBJ whole genome shotgun (WGS) entry which is preliminary data.</text>
</comment>
<feature type="region of interest" description="Disordered" evidence="1">
    <location>
        <begin position="79"/>
        <end position="256"/>
    </location>
</feature>
<feature type="compositionally biased region" description="Basic residues" evidence="1">
    <location>
        <begin position="225"/>
        <end position="235"/>
    </location>
</feature>
<dbReference type="PANTHER" id="PTHR23099">
    <property type="entry name" value="TRANSCRIPTIONAL REGULATOR"/>
    <property type="match status" value="1"/>
</dbReference>
<gene>
    <name evidence="3" type="ORF">Egran_06493</name>
</gene>
<dbReference type="InterPro" id="IPR035240">
    <property type="entry name" value="SprT_Zn_ribbon"/>
</dbReference>
<evidence type="ECO:0000313" key="3">
    <source>
        <dbReference type="EMBL" id="OXV05739.1"/>
    </source>
</evidence>
<accession>A0A232LNL7</accession>
<protein>
    <recommendedName>
        <fullName evidence="2">SprT-like domain-containing protein</fullName>
    </recommendedName>
</protein>
<feature type="compositionally biased region" description="Acidic residues" evidence="1">
    <location>
        <begin position="174"/>
        <end position="187"/>
    </location>
</feature>
<feature type="compositionally biased region" description="Basic and acidic residues" evidence="1">
    <location>
        <begin position="334"/>
        <end position="346"/>
    </location>
</feature>
<feature type="compositionally biased region" description="Basic residues" evidence="1">
    <location>
        <begin position="148"/>
        <end position="158"/>
    </location>
</feature>
<dbReference type="PANTHER" id="PTHR23099:SF0">
    <property type="entry name" value="GERM CELL NUCLEAR ACIDIC PROTEIN"/>
    <property type="match status" value="1"/>
</dbReference>
<feature type="domain" description="SprT-like" evidence="2">
    <location>
        <begin position="430"/>
        <end position="615"/>
    </location>
</feature>
<keyword evidence="4" id="KW-1185">Reference proteome</keyword>
<evidence type="ECO:0000256" key="1">
    <source>
        <dbReference type="SAM" id="MobiDB-lite"/>
    </source>
</evidence>
<dbReference type="EMBL" id="NPHW01006511">
    <property type="protein sequence ID" value="OXV05739.1"/>
    <property type="molecule type" value="Genomic_DNA"/>
</dbReference>
<sequence>EELGRDVTKVDGHAKELATTTAAEKAPGFPGKQSRSSRKAIVNGHFDIFVDSEDATYDVCGDDASYGYNTKAELPLRLAPANSRLSCLTQEKEESEDDNDKENRFVDDEAEEASEAESEHSQEESEADSEDENIVEDGENKLPSTPRSHQRKIQRGRHAVQMFTRYRESRVETGDIETGEEGMEDDGFNSLDDFVVSDNEAISYESSSFLPDDDDDELEKTPPPKPRKRLVRGRRPVGALKGQLKDHNPDHSGLFSPHEQVSKILDTEALTKIGGINLPPLFPTAHRDQNIMKEGNSDNILSLSEADSPVKRHQITVITTPPHSPSKPRLQSPSKEKYRIPPSPHRESIDAFWSQEAINEWNDKFSPEKDKTPGRALQRLRLALGESVEEEDLSTITLDERNPKSPSKIALKKAEAERKKQALARKQSFDDKKTSFAEEFLKFLDDEVSEGKVQKLAERTGGIRIIWSKTLQTTAGRASWKREKLRDRNQPAAEQVQIRHHAAIELAERIIDCEDRLLNTLAHEYCHLANFMVSNIRDKPHGASFKEWGRKCMQAVKGHPVYGGRMEVTTKHTYKINYKYLWVCECCGQEYGRHSKSIDTTKSKCGLCKGTLHQIRPKPRNTNAGSSSPRKKKTAADGGDSEEVVTVVQEVEEVVNGIEVISLL</sequence>
<dbReference type="Pfam" id="PF10263">
    <property type="entry name" value="SprT-like"/>
    <property type="match status" value="1"/>
</dbReference>
<feature type="compositionally biased region" description="Low complexity" evidence="1">
    <location>
        <begin position="17"/>
        <end position="26"/>
    </location>
</feature>
<organism evidence="3 4">
    <name type="scientific">Elaphomyces granulatus</name>
    <dbReference type="NCBI Taxonomy" id="519963"/>
    <lineage>
        <taxon>Eukaryota</taxon>
        <taxon>Fungi</taxon>
        <taxon>Dikarya</taxon>
        <taxon>Ascomycota</taxon>
        <taxon>Pezizomycotina</taxon>
        <taxon>Eurotiomycetes</taxon>
        <taxon>Eurotiomycetidae</taxon>
        <taxon>Eurotiales</taxon>
        <taxon>Elaphomycetaceae</taxon>
        <taxon>Elaphomyces</taxon>
    </lineage>
</organism>
<dbReference type="Proteomes" id="UP000243515">
    <property type="component" value="Unassembled WGS sequence"/>
</dbReference>
<feature type="compositionally biased region" description="Basic and acidic residues" evidence="1">
    <location>
        <begin position="1"/>
        <end position="16"/>
    </location>
</feature>
<feature type="non-terminal residue" evidence="3">
    <location>
        <position position="1"/>
    </location>
</feature>
<evidence type="ECO:0000313" key="4">
    <source>
        <dbReference type="Proteomes" id="UP000243515"/>
    </source>
</evidence>
<evidence type="ECO:0000259" key="2">
    <source>
        <dbReference type="SMART" id="SM00731"/>
    </source>
</evidence>
<name>A0A232LNL7_9EURO</name>
<feature type="region of interest" description="Disordered" evidence="1">
    <location>
        <begin position="616"/>
        <end position="642"/>
    </location>
</feature>
<dbReference type="GO" id="GO:0005634">
    <property type="term" value="C:nucleus"/>
    <property type="evidence" value="ECO:0007669"/>
    <property type="project" value="TreeGrafter"/>
</dbReference>
<feature type="region of interest" description="Disordered" evidence="1">
    <location>
        <begin position="316"/>
        <end position="346"/>
    </location>
</feature>
<proteinExistence type="predicted"/>
<dbReference type="OrthoDB" id="20772at2759"/>
<dbReference type="GO" id="GO:0006950">
    <property type="term" value="P:response to stress"/>
    <property type="evidence" value="ECO:0007669"/>
    <property type="project" value="UniProtKB-ARBA"/>
</dbReference>
<dbReference type="Pfam" id="PF17283">
    <property type="entry name" value="Zn_ribbon_SprT"/>
    <property type="match status" value="1"/>
</dbReference>
<dbReference type="InterPro" id="IPR006640">
    <property type="entry name" value="SprT-like_domain"/>
</dbReference>
<dbReference type="AlphaFoldDB" id="A0A232LNL7"/>